<dbReference type="GO" id="GO:0014069">
    <property type="term" value="C:postsynaptic density"/>
    <property type="evidence" value="ECO:0007669"/>
    <property type="project" value="UniProtKB-SubCell"/>
</dbReference>
<name>A0A553QXZ3_9TELE</name>
<dbReference type="InterPro" id="IPR001660">
    <property type="entry name" value="SAM"/>
</dbReference>
<feature type="region of interest" description="Disordered" evidence="8">
    <location>
        <begin position="356"/>
        <end position="383"/>
    </location>
</feature>
<evidence type="ECO:0000256" key="5">
    <source>
        <dbReference type="ARBA" id="ARBA00023018"/>
    </source>
</evidence>
<keyword evidence="5" id="KW-0770">Synapse</keyword>
<dbReference type="EMBL" id="SRMA01025420">
    <property type="protein sequence ID" value="TRY94832.1"/>
    <property type="molecule type" value="Genomic_DNA"/>
</dbReference>
<dbReference type="InterPro" id="IPR041489">
    <property type="entry name" value="PDZ_6"/>
</dbReference>
<evidence type="ECO:0000256" key="1">
    <source>
        <dbReference type="ARBA" id="ARBA00004496"/>
    </source>
</evidence>
<dbReference type="GO" id="GO:0030160">
    <property type="term" value="F:synaptic receptor adaptor activity"/>
    <property type="evidence" value="ECO:0007669"/>
    <property type="project" value="TreeGrafter"/>
</dbReference>
<dbReference type="InterPro" id="IPR013761">
    <property type="entry name" value="SAM/pointed_sf"/>
</dbReference>
<feature type="compositionally biased region" description="Polar residues" evidence="8">
    <location>
        <begin position="904"/>
        <end position="914"/>
    </location>
</feature>
<evidence type="ECO:0000256" key="7">
    <source>
        <dbReference type="PROSITE-ProRule" id="PRU00192"/>
    </source>
</evidence>
<feature type="compositionally biased region" description="Polar residues" evidence="8">
    <location>
        <begin position="374"/>
        <end position="383"/>
    </location>
</feature>
<feature type="region of interest" description="Disordered" evidence="8">
    <location>
        <begin position="454"/>
        <end position="538"/>
    </location>
</feature>
<feature type="compositionally biased region" description="Low complexity" evidence="8">
    <location>
        <begin position="940"/>
        <end position="961"/>
    </location>
</feature>
<comment type="caution">
    <text evidence="12">The sequence shown here is derived from an EMBL/GenBank/DDBJ whole genome shotgun (WGS) entry which is preliminary data.</text>
</comment>
<evidence type="ECO:0000256" key="4">
    <source>
        <dbReference type="ARBA" id="ARBA00022553"/>
    </source>
</evidence>
<accession>A0A553QXZ3</accession>
<feature type="compositionally biased region" description="Polar residues" evidence="8">
    <location>
        <begin position="789"/>
        <end position="804"/>
    </location>
</feature>
<dbReference type="PROSITE" id="PS50105">
    <property type="entry name" value="SAM_DOMAIN"/>
    <property type="match status" value="1"/>
</dbReference>
<dbReference type="GO" id="GO:0043197">
    <property type="term" value="C:dendritic spine"/>
    <property type="evidence" value="ECO:0007669"/>
    <property type="project" value="TreeGrafter"/>
</dbReference>
<dbReference type="PANTHER" id="PTHR24135:SF29">
    <property type="entry name" value="SH3 AND MULTIPLE ANKYRIN REPEAT DOMAINS PROTEIN 3 ISOFORM X2"/>
    <property type="match status" value="1"/>
</dbReference>
<feature type="compositionally biased region" description="Pro residues" evidence="8">
    <location>
        <begin position="477"/>
        <end position="490"/>
    </location>
</feature>
<feature type="domain" description="SH3" evidence="9">
    <location>
        <begin position="180"/>
        <end position="239"/>
    </location>
</feature>
<dbReference type="FunFam" id="1.10.150.50:FF:000006">
    <property type="entry name" value="SH3 and multiple ankyrin repeat domains protein 2"/>
    <property type="match status" value="1"/>
</dbReference>
<dbReference type="InterPro" id="IPR036028">
    <property type="entry name" value="SH3-like_dom_sf"/>
</dbReference>
<feature type="compositionally biased region" description="Basic residues" evidence="8">
    <location>
        <begin position="1132"/>
        <end position="1141"/>
    </location>
</feature>
<dbReference type="SUPFAM" id="SSF47769">
    <property type="entry name" value="SAM/Pointed domain"/>
    <property type="match status" value="1"/>
</dbReference>
<dbReference type="SUPFAM" id="SSF50156">
    <property type="entry name" value="PDZ domain-like"/>
    <property type="match status" value="1"/>
</dbReference>
<dbReference type="Pfam" id="PF00536">
    <property type="entry name" value="SAM_1"/>
    <property type="match status" value="1"/>
</dbReference>
<dbReference type="FunFam" id="2.30.30.40:FF:000025">
    <property type="entry name" value="SH3 and multiple ankyrin repeat domains protein 2"/>
    <property type="match status" value="1"/>
</dbReference>
<feature type="compositionally biased region" description="Pro residues" evidence="8">
    <location>
        <begin position="693"/>
        <end position="707"/>
    </location>
</feature>
<evidence type="ECO:0000256" key="2">
    <source>
        <dbReference type="ARBA" id="ARBA00022443"/>
    </source>
</evidence>
<dbReference type="GO" id="GO:0035255">
    <property type="term" value="F:ionotropic glutamate receptor binding"/>
    <property type="evidence" value="ECO:0007669"/>
    <property type="project" value="TreeGrafter"/>
</dbReference>
<dbReference type="AlphaFoldDB" id="A0A553QXZ3"/>
<feature type="region of interest" description="Disordered" evidence="8">
    <location>
        <begin position="97"/>
        <end position="173"/>
    </location>
</feature>
<evidence type="ECO:0000259" key="10">
    <source>
        <dbReference type="PROSITE" id="PS50105"/>
    </source>
</evidence>
<feature type="region of interest" description="Disordered" evidence="8">
    <location>
        <begin position="847"/>
        <end position="1078"/>
    </location>
</feature>
<feature type="compositionally biased region" description="Low complexity" evidence="8">
    <location>
        <begin position="1162"/>
        <end position="1172"/>
    </location>
</feature>
<reference evidence="12 13" key="1">
    <citation type="journal article" date="2019" name="Sci. Data">
        <title>Hybrid genome assembly and annotation of Danionella translucida.</title>
        <authorList>
            <person name="Kadobianskyi M."/>
            <person name="Schulze L."/>
            <person name="Schuelke M."/>
            <person name="Judkewitz B."/>
        </authorList>
    </citation>
    <scope>NUCLEOTIDE SEQUENCE [LARGE SCALE GENOMIC DNA]</scope>
    <source>
        <strain evidence="12 13">Bolton</strain>
    </source>
</reference>
<feature type="domain" description="PDZ" evidence="11">
    <location>
        <begin position="258"/>
        <end position="352"/>
    </location>
</feature>
<feature type="region of interest" description="Disordered" evidence="8">
    <location>
        <begin position="552"/>
        <end position="804"/>
    </location>
</feature>
<feature type="domain" description="SAM" evidence="10">
    <location>
        <begin position="1204"/>
        <end position="1267"/>
    </location>
</feature>
<keyword evidence="4" id="KW-0597">Phosphoprotein</keyword>
<feature type="compositionally biased region" description="Polar residues" evidence="8">
    <location>
        <begin position="673"/>
        <end position="685"/>
    </location>
</feature>
<dbReference type="InterPro" id="IPR001478">
    <property type="entry name" value="PDZ"/>
</dbReference>
<dbReference type="Gene3D" id="2.30.30.40">
    <property type="entry name" value="SH3 Domains"/>
    <property type="match status" value="1"/>
</dbReference>
<dbReference type="PROSITE" id="PS50106">
    <property type="entry name" value="PDZ"/>
    <property type="match status" value="1"/>
</dbReference>
<sequence>MPRVLINPLSSFSFKPFYRKAVPEFFCFEELIKKSRTTTTKQHFRSQVAIIAGNFDLAEIIKIHKTSDVVPFRETPSYSSRRRAVCLSPRRSLMRSASDNALDESLTAPSPAPSLRSLPPLEPDDTLPSQRSPQAAHTHTRSLRRHTRSGGHLSPGSPVQREPSPPAVSRGPKRRLYSAVPGRTFIAVNSHTPQGEGEITLNRGERVKVLSIGEGGFWEGSVKGRTGWFPAHCVEEVQMRQYDPRLGQCTDYVIEEKSATLQKRDSEGFGFVLRGAKAETPIEEFTPTPAFPALQYLESVDLEGVAWRAGLRTGDFLIEVNGVSVVKVGHRQVVSLIRQGGSRLLMKVVSVTRKPDTGDVVRKKAPPPPKRDPSTSLTLRSKSMTAELEELASRRRRGEKLDEMLSSPKEPVVVMRQRAVDQDSRAATVKQRPISRRITQAEISVSAPEDERISALIGEHRFPRSSSMTDSFRQDSIPPPPQTAPPPPPTTYFLDSGPPPSFLPPPPPSRAANHSRSSFRPGAEPKLHGPVTTDRQRKTRSMIILQDTTHLPVEPTPITRPQTPTSGVVPPERGRRRGPAVENPYANVGRLSAVYTPTKPQRRKSPLVKQGPVEEGASTLGNRDPSPLGGSRIPHSSRAEQFQQQVLSERARITPPGARRRPSVFLSVEGGTSEPQTTPLLSQSHSVDELGELPPPAPMLSPGPPPGGTTFIHPLTGRPLDPSSPLALALAARERALSGRNTPTPTPSPTPSPTQGRGVERPETEGGTTPPAPLEAPSSNSWRDEPVSITETASQITSISPGSSRSLEEALIATSVQTVLVATEHTPPAMPPALPSPAPTLSNLTARSLTMSSEEESEPYTVTLPPALLSSSDEETREELRKIGLVPPPQPFANGLLIKETPKATLSISPSGSRPSIAKVSSGKASDSTADSGVEDPHMETTSTVSTVSSMSTLSSESTDSAHASKPRCGVGRGRPAHLRDPLLKQSSDSELLPHPPSTSPNRPRYLFQRRSKLWGEEPRTQMGSSEESRPAAMGAELLSKDTHSLGEEPPMGAPLDPGRRSPVGGARLEENGGESKSLFSSLGELHTISQRSYGTTFTIRPGSRYPVTRRTPSPGATPERSEPLGPVRTFGPHHHHHHTILKSSSLSLPQEPKEVRFVMRSASARARSRSPSPSPCASPCPSPVLGAPLLALRPFRQRPLALWSKYDVGEWLESVGLGEHRPRFLEHEIEGAHLHALTKDDLAELGVTRVGHRMNIERALKQLIES</sequence>
<feature type="compositionally biased region" description="Low complexity" evidence="8">
    <location>
        <begin position="104"/>
        <end position="119"/>
    </location>
</feature>
<keyword evidence="13" id="KW-1185">Reference proteome</keyword>
<dbReference type="SUPFAM" id="SSF50044">
    <property type="entry name" value="SH3-domain"/>
    <property type="match status" value="1"/>
</dbReference>
<dbReference type="InterPro" id="IPR036034">
    <property type="entry name" value="PDZ_sf"/>
</dbReference>
<dbReference type="Gene3D" id="1.10.150.50">
    <property type="entry name" value="Transcription Factor, Ets-1"/>
    <property type="match status" value="1"/>
</dbReference>
<dbReference type="STRING" id="623744.A0A553QXZ3"/>
<keyword evidence="3" id="KW-0963">Cytoplasm</keyword>
<protein>
    <recommendedName>
        <fullName evidence="14">SH3 and multiple ankyrin repeat domains protein 3</fullName>
    </recommendedName>
</protein>
<evidence type="ECO:0000256" key="8">
    <source>
        <dbReference type="SAM" id="MobiDB-lite"/>
    </source>
</evidence>
<dbReference type="InterPro" id="IPR051569">
    <property type="entry name" value="SHANK"/>
</dbReference>
<evidence type="ECO:0008006" key="14">
    <source>
        <dbReference type="Google" id="ProtNLM"/>
    </source>
</evidence>
<dbReference type="Pfam" id="PF17820">
    <property type="entry name" value="PDZ_6"/>
    <property type="match status" value="1"/>
</dbReference>
<keyword evidence="2 7" id="KW-0728">SH3 domain</keyword>
<dbReference type="CDD" id="cd09506">
    <property type="entry name" value="SAM_Shank1_2_3"/>
    <property type="match status" value="1"/>
</dbReference>
<dbReference type="PROSITE" id="PS50002">
    <property type="entry name" value="SH3"/>
    <property type="match status" value="1"/>
</dbReference>
<dbReference type="GO" id="GO:0045211">
    <property type="term" value="C:postsynaptic membrane"/>
    <property type="evidence" value="ECO:0007669"/>
    <property type="project" value="TreeGrafter"/>
</dbReference>
<feature type="region of interest" description="Disordered" evidence="8">
    <location>
        <begin position="1097"/>
        <end position="1147"/>
    </location>
</feature>
<dbReference type="CDD" id="cd06746">
    <property type="entry name" value="PDZ_SHANK1_3-like"/>
    <property type="match status" value="1"/>
</dbReference>
<evidence type="ECO:0000259" key="11">
    <source>
        <dbReference type="PROSITE" id="PS50106"/>
    </source>
</evidence>
<proteinExistence type="predicted"/>
<feature type="compositionally biased region" description="Pro residues" evidence="8">
    <location>
        <begin position="497"/>
        <end position="509"/>
    </location>
</feature>
<dbReference type="SMART" id="SM00228">
    <property type="entry name" value="PDZ"/>
    <property type="match status" value="1"/>
</dbReference>
<feature type="region of interest" description="Disordered" evidence="8">
    <location>
        <begin position="1162"/>
        <end position="1181"/>
    </location>
</feature>
<evidence type="ECO:0000256" key="3">
    <source>
        <dbReference type="ARBA" id="ARBA00022490"/>
    </source>
</evidence>
<feature type="compositionally biased region" description="Low complexity" evidence="8">
    <location>
        <begin position="718"/>
        <end position="731"/>
    </location>
</feature>
<dbReference type="Gene3D" id="2.30.42.10">
    <property type="match status" value="1"/>
</dbReference>
<evidence type="ECO:0000256" key="6">
    <source>
        <dbReference type="ARBA" id="ARBA00034105"/>
    </source>
</evidence>
<comment type="subcellular location">
    <subcellularLocation>
        <location evidence="1">Cytoplasm</location>
    </subcellularLocation>
    <subcellularLocation>
        <location evidence="6">Postsynaptic density</location>
    </subcellularLocation>
</comment>
<dbReference type="SMART" id="SM00454">
    <property type="entry name" value="SAM"/>
    <property type="match status" value="1"/>
</dbReference>
<evidence type="ECO:0000259" key="9">
    <source>
        <dbReference type="PROSITE" id="PS50002"/>
    </source>
</evidence>
<feature type="compositionally biased region" description="Basic residues" evidence="8">
    <location>
        <begin position="138"/>
        <end position="149"/>
    </location>
</feature>
<dbReference type="OrthoDB" id="445896at2759"/>
<dbReference type="InterPro" id="IPR001452">
    <property type="entry name" value="SH3_domain"/>
</dbReference>
<dbReference type="Proteomes" id="UP000316079">
    <property type="component" value="Unassembled WGS sequence"/>
</dbReference>
<dbReference type="PANTHER" id="PTHR24135">
    <property type="entry name" value="SH3 AND MULTIPLE ANKYRIN REPEAT DOMAINS PROTEIN"/>
    <property type="match status" value="1"/>
</dbReference>
<gene>
    <name evidence="12" type="ORF">DNTS_021351</name>
</gene>
<evidence type="ECO:0000313" key="12">
    <source>
        <dbReference type="EMBL" id="TRY94832.1"/>
    </source>
</evidence>
<dbReference type="SMART" id="SM00326">
    <property type="entry name" value="SH3"/>
    <property type="match status" value="1"/>
</dbReference>
<dbReference type="GO" id="GO:0005737">
    <property type="term" value="C:cytoplasm"/>
    <property type="evidence" value="ECO:0007669"/>
    <property type="project" value="UniProtKB-SubCell"/>
</dbReference>
<dbReference type="Pfam" id="PF07653">
    <property type="entry name" value="SH3_2"/>
    <property type="match status" value="1"/>
</dbReference>
<organism evidence="12 13">
    <name type="scientific">Danionella cerebrum</name>
    <dbReference type="NCBI Taxonomy" id="2873325"/>
    <lineage>
        <taxon>Eukaryota</taxon>
        <taxon>Metazoa</taxon>
        <taxon>Chordata</taxon>
        <taxon>Craniata</taxon>
        <taxon>Vertebrata</taxon>
        <taxon>Euteleostomi</taxon>
        <taxon>Actinopterygii</taxon>
        <taxon>Neopterygii</taxon>
        <taxon>Teleostei</taxon>
        <taxon>Ostariophysi</taxon>
        <taxon>Cypriniformes</taxon>
        <taxon>Danionidae</taxon>
        <taxon>Danioninae</taxon>
        <taxon>Danionella</taxon>
    </lineage>
</organism>
<evidence type="ECO:0000313" key="13">
    <source>
        <dbReference type="Proteomes" id="UP000316079"/>
    </source>
</evidence>
<dbReference type="FunFam" id="2.30.42.10:FF:000018">
    <property type="entry name" value="SH3 and multiple ankyrin repeat domains protein 2"/>
    <property type="match status" value="1"/>
</dbReference>